<keyword evidence="4 7" id="KW-1133">Transmembrane helix</keyword>
<evidence type="ECO:0000256" key="1">
    <source>
        <dbReference type="ARBA" id="ARBA00004651"/>
    </source>
</evidence>
<evidence type="ECO:0000256" key="6">
    <source>
        <dbReference type="ARBA" id="ARBA00038076"/>
    </source>
</evidence>
<dbReference type="PANTHER" id="PTHR30572">
    <property type="entry name" value="MEMBRANE COMPONENT OF TRANSPORTER-RELATED"/>
    <property type="match status" value="1"/>
</dbReference>
<evidence type="ECO:0000256" key="5">
    <source>
        <dbReference type="ARBA" id="ARBA00023136"/>
    </source>
</evidence>
<feature type="transmembrane region" description="Helical" evidence="7">
    <location>
        <begin position="623"/>
        <end position="642"/>
    </location>
</feature>
<keyword evidence="2" id="KW-1003">Cell membrane</keyword>
<feature type="domain" description="ABC3 transporter permease C-terminal" evidence="8">
    <location>
        <begin position="546"/>
        <end position="653"/>
    </location>
</feature>
<feature type="transmembrane region" description="Helical" evidence="7">
    <location>
        <begin position="784"/>
        <end position="803"/>
    </location>
</feature>
<keyword evidence="5 7" id="KW-0472">Membrane</keyword>
<protein>
    <submittedName>
        <fullName evidence="9">ABC transporter permease</fullName>
    </submittedName>
</protein>
<comment type="similarity">
    <text evidence="6">Belongs to the ABC-4 integral membrane protein family.</text>
</comment>
<name>A0ABU2JDD6_9ACTN</name>
<feature type="transmembrane region" description="Helical" evidence="7">
    <location>
        <begin position="545"/>
        <end position="567"/>
    </location>
</feature>
<keyword evidence="3 7" id="KW-0812">Transmembrane</keyword>
<sequence>MRANYLSGIYGGITTAQWQHIEKLSGVDVAAPIAMGGYLLPKVEVLIDVSAALSARSRQLLRINRTWVTDRGLSRAQDAPGYVYVTSFPESSGNADSSGTTVPAVAEQASGFSKQVCLNDFGLASGSGPFDPALRGRELCWSRVNGSEGGGPIPGVRPGGAGYFMYWAFPMLLAAIDPAQEAKLDHVDQSVISGRYLQGSDRGGIVNNPYTKDMRVPVLIPDAIASDQQLQLDVEQLPSTVADAVPGHPLSALNLDQRLAGVTGTKATSFTVTAQTAYSELRDVLLHHLQSSALITQMDAYWTPGPTNYVQQQHGVLAAEPTETPDSTWTSVYGIGGYQNVSSTVQGQGFRQLVEHQAGGDGGNGPSLDKIVRPQLQVVGQFDPNKLPGFGALSSVPLETFNPPSAVGADKKSAAALGDKALLPDGNPAGYLQEPPSLLTTMAGLANLKSLYDGSSSALISTIRVRVSGVVGPDPVSRERVRLVAQQIQQDTGLDVDITTGSSPAAVTVALPAGSHGRPALNLTERWVKKGVAVSILSAIDRKSIVLFGLILVVCALFVANASAASIRARRTELGVLACLGWPPSRLFATVIIEQAGIGLLAGTAGSAVALPLSAIFGLHASPSRAVLAVPAAVVLAVLAGLSPATRASRAHPAAAVRPPVLRSRRGGSPKSIGGLAMVNLFRTPGRTLLGASAMTVGVGGLTLLLAITFGFRGTLVGTLLGDAISFQTRGVDYASIAVTMLLSVLAVADLLYLNIRERSVEFATLQASGWAPRDTSRLLRREGAGIGLLGSVVGAGTGLALASTLAGSLTTATVIYALVAVLAGTALSAAAAELPARVLLRLPTARLLAEE</sequence>
<evidence type="ECO:0000256" key="3">
    <source>
        <dbReference type="ARBA" id="ARBA00022692"/>
    </source>
</evidence>
<dbReference type="Proteomes" id="UP001183176">
    <property type="component" value="Unassembled WGS sequence"/>
</dbReference>
<dbReference type="Pfam" id="PF02687">
    <property type="entry name" value="FtsX"/>
    <property type="match status" value="2"/>
</dbReference>
<gene>
    <name evidence="9" type="ORF">RM423_16485</name>
</gene>
<dbReference type="RefSeq" id="WP_311424137.1">
    <property type="nucleotide sequence ID" value="NZ_JAVREH010000026.1"/>
</dbReference>
<comment type="caution">
    <text evidence="9">The sequence shown here is derived from an EMBL/GenBank/DDBJ whole genome shotgun (WGS) entry which is preliminary data.</text>
</comment>
<feature type="transmembrane region" description="Helical" evidence="7">
    <location>
        <begin position="688"/>
        <end position="712"/>
    </location>
</feature>
<proteinExistence type="inferred from homology"/>
<feature type="transmembrane region" description="Helical" evidence="7">
    <location>
        <begin position="815"/>
        <end position="833"/>
    </location>
</feature>
<feature type="transmembrane region" description="Helical" evidence="7">
    <location>
        <begin position="587"/>
        <end position="611"/>
    </location>
</feature>
<evidence type="ECO:0000313" key="9">
    <source>
        <dbReference type="EMBL" id="MDT0262990.1"/>
    </source>
</evidence>
<evidence type="ECO:0000256" key="7">
    <source>
        <dbReference type="SAM" id="Phobius"/>
    </source>
</evidence>
<organism evidence="9 10">
    <name type="scientific">Jatrophihabitans lederbergiae</name>
    <dbReference type="NCBI Taxonomy" id="3075547"/>
    <lineage>
        <taxon>Bacteria</taxon>
        <taxon>Bacillati</taxon>
        <taxon>Actinomycetota</taxon>
        <taxon>Actinomycetes</taxon>
        <taxon>Jatrophihabitantales</taxon>
        <taxon>Jatrophihabitantaceae</taxon>
        <taxon>Jatrophihabitans</taxon>
    </lineage>
</organism>
<dbReference type="InterPro" id="IPR050250">
    <property type="entry name" value="Macrolide_Exporter_MacB"/>
</dbReference>
<reference evidence="10" key="1">
    <citation type="submission" date="2023-07" db="EMBL/GenBank/DDBJ databases">
        <title>30 novel species of actinomycetes from the DSMZ collection.</title>
        <authorList>
            <person name="Nouioui I."/>
        </authorList>
    </citation>
    <scope>NUCLEOTIDE SEQUENCE [LARGE SCALE GENOMIC DNA]</scope>
    <source>
        <strain evidence="10">DSM 44399</strain>
    </source>
</reference>
<dbReference type="PANTHER" id="PTHR30572:SF4">
    <property type="entry name" value="ABC TRANSPORTER PERMEASE YTRF"/>
    <property type="match status" value="1"/>
</dbReference>
<comment type="subcellular location">
    <subcellularLocation>
        <location evidence="1">Cell membrane</location>
        <topology evidence="1">Multi-pass membrane protein</topology>
    </subcellularLocation>
</comment>
<evidence type="ECO:0000313" key="10">
    <source>
        <dbReference type="Proteomes" id="UP001183176"/>
    </source>
</evidence>
<dbReference type="EMBL" id="JAVREH010000026">
    <property type="protein sequence ID" value="MDT0262990.1"/>
    <property type="molecule type" value="Genomic_DNA"/>
</dbReference>
<evidence type="ECO:0000256" key="2">
    <source>
        <dbReference type="ARBA" id="ARBA00022475"/>
    </source>
</evidence>
<feature type="transmembrane region" description="Helical" evidence="7">
    <location>
        <begin position="732"/>
        <end position="754"/>
    </location>
</feature>
<keyword evidence="10" id="KW-1185">Reference proteome</keyword>
<dbReference type="InterPro" id="IPR003838">
    <property type="entry name" value="ABC3_permease_C"/>
</dbReference>
<evidence type="ECO:0000259" key="8">
    <source>
        <dbReference type="Pfam" id="PF02687"/>
    </source>
</evidence>
<evidence type="ECO:0000256" key="4">
    <source>
        <dbReference type="ARBA" id="ARBA00022989"/>
    </source>
</evidence>
<accession>A0ABU2JDD6</accession>
<feature type="domain" description="ABC3 transporter permease C-terminal" evidence="8">
    <location>
        <begin position="737"/>
        <end position="829"/>
    </location>
</feature>